<dbReference type="AlphaFoldDB" id="A0A0N5CF65"/>
<proteinExistence type="predicted"/>
<evidence type="ECO:0000313" key="1">
    <source>
        <dbReference type="Proteomes" id="UP000046392"/>
    </source>
</evidence>
<keyword evidence="1" id="KW-1185">Reference proteome</keyword>
<protein>
    <submittedName>
        <fullName evidence="2">CHCH domain-containing protein</fullName>
    </submittedName>
</protein>
<dbReference type="STRING" id="174720.A0A0N5CF65"/>
<accession>A0A0N5CF65</accession>
<name>A0A0N5CF65_STREA</name>
<dbReference type="WBParaSite" id="SPAL_0001650200.1">
    <property type="protein sequence ID" value="SPAL_0001650200.1"/>
    <property type="gene ID" value="SPAL_0001650200"/>
</dbReference>
<sequence>MNVDKGTTPEMYRISNKDVVYQISKAEYYADIKDPYAHKLSVMPSDELFSKYNPGPKNPDGTPNFECHCVGHLVASPCGYAFRDLLTCQNKQSKIEFEEGACQNEFLQFMSCVMKTGCFGSNDNK</sequence>
<organism evidence="1 2">
    <name type="scientific">Strongyloides papillosus</name>
    <name type="common">Intestinal threadworm</name>
    <dbReference type="NCBI Taxonomy" id="174720"/>
    <lineage>
        <taxon>Eukaryota</taxon>
        <taxon>Metazoa</taxon>
        <taxon>Ecdysozoa</taxon>
        <taxon>Nematoda</taxon>
        <taxon>Chromadorea</taxon>
        <taxon>Rhabditida</taxon>
        <taxon>Tylenchina</taxon>
        <taxon>Panagrolaimomorpha</taxon>
        <taxon>Strongyloidoidea</taxon>
        <taxon>Strongyloididae</taxon>
        <taxon>Strongyloides</taxon>
    </lineage>
</organism>
<evidence type="ECO:0000313" key="2">
    <source>
        <dbReference type="WBParaSite" id="SPAL_0001650200.1"/>
    </source>
</evidence>
<dbReference type="Gene3D" id="1.10.287.2900">
    <property type="match status" value="1"/>
</dbReference>
<reference evidence="2" key="1">
    <citation type="submission" date="2017-02" db="UniProtKB">
        <authorList>
            <consortium name="WormBaseParasite"/>
        </authorList>
    </citation>
    <scope>IDENTIFICATION</scope>
</reference>
<dbReference type="Proteomes" id="UP000046392">
    <property type="component" value="Unplaced"/>
</dbReference>